<evidence type="ECO:0000313" key="4">
    <source>
        <dbReference type="EMBL" id="KAK3301887.1"/>
    </source>
</evidence>
<reference evidence="4" key="1">
    <citation type="journal article" date="2023" name="Mol. Phylogenet. Evol.">
        <title>Genome-scale phylogeny and comparative genomics of the fungal order Sordariales.</title>
        <authorList>
            <person name="Hensen N."/>
            <person name="Bonometti L."/>
            <person name="Westerberg I."/>
            <person name="Brannstrom I.O."/>
            <person name="Guillou S."/>
            <person name="Cros-Aarteil S."/>
            <person name="Calhoun S."/>
            <person name="Haridas S."/>
            <person name="Kuo A."/>
            <person name="Mondo S."/>
            <person name="Pangilinan J."/>
            <person name="Riley R."/>
            <person name="LaButti K."/>
            <person name="Andreopoulos B."/>
            <person name="Lipzen A."/>
            <person name="Chen C."/>
            <person name="Yan M."/>
            <person name="Daum C."/>
            <person name="Ng V."/>
            <person name="Clum A."/>
            <person name="Steindorff A."/>
            <person name="Ohm R.A."/>
            <person name="Martin F."/>
            <person name="Silar P."/>
            <person name="Natvig D.O."/>
            <person name="Lalanne C."/>
            <person name="Gautier V."/>
            <person name="Ament-Velasquez S.L."/>
            <person name="Kruys A."/>
            <person name="Hutchinson M.I."/>
            <person name="Powell A.J."/>
            <person name="Barry K."/>
            <person name="Miller A.N."/>
            <person name="Grigoriev I.V."/>
            <person name="Debuchy R."/>
            <person name="Gladieux P."/>
            <person name="Hiltunen Thoren M."/>
            <person name="Johannesson H."/>
        </authorList>
    </citation>
    <scope>NUCLEOTIDE SEQUENCE</scope>
    <source>
        <strain evidence="4">CBS 333.67</strain>
    </source>
</reference>
<comment type="caution">
    <text evidence="4">The sequence shown here is derived from an EMBL/GenBank/DDBJ whole genome shotgun (WGS) entry which is preliminary data.</text>
</comment>
<dbReference type="AlphaFoldDB" id="A0AAJ0GL41"/>
<protein>
    <recommendedName>
        <fullName evidence="3">Polyketide synthase-like phosphopantetheine-binding domain-containing protein</fullName>
    </recommendedName>
</protein>
<feature type="domain" description="Polyketide synthase-like phosphopantetheine-binding" evidence="3">
    <location>
        <begin position="43"/>
        <end position="117"/>
    </location>
</feature>
<keyword evidence="2" id="KW-0597">Phosphoprotein</keyword>
<gene>
    <name evidence="4" type="ORF">B0T15DRAFT_515124</name>
</gene>
<dbReference type="InterPro" id="IPR036736">
    <property type="entry name" value="ACP-like_sf"/>
</dbReference>
<evidence type="ECO:0000256" key="2">
    <source>
        <dbReference type="ARBA" id="ARBA00022553"/>
    </source>
</evidence>
<dbReference type="InterPro" id="IPR009081">
    <property type="entry name" value="PP-bd_ACP"/>
</dbReference>
<accession>A0AAJ0GL41</accession>
<evidence type="ECO:0000256" key="1">
    <source>
        <dbReference type="ARBA" id="ARBA00022450"/>
    </source>
</evidence>
<keyword evidence="1" id="KW-0596">Phosphopantetheine</keyword>
<sequence>MTPWPRLNRLNPLVAKPVPCLRPWESRRASKMLSDPENVAFLAHEIGKKIYEFMLRPVEDASEIDTRLTPAQIGLDSLMAIELKPWFKRVFGIVMSVREIMDSGSLLQLGGLMATIVGAKIAVK</sequence>
<evidence type="ECO:0000313" key="5">
    <source>
        <dbReference type="Proteomes" id="UP001273166"/>
    </source>
</evidence>
<dbReference type="GeneID" id="87886990"/>
<dbReference type="InterPro" id="IPR020806">
    <property type="entry name" value="PKS_PP-bd"/>
</dbReference>
<name>A0AAJ0GL41_9PEZI</name>
<evidence type="ECO:0000259" key="3">
    <source>
        <dbReference type="SMART" id="SM00823"/>
    </source>
</evidence>
<dbReference type="RefSeq" id="XP_062717667.1">
    <property type="nucleotide sequence ID" value="XM_062868161.1"/>
</dbReference>
<dbReference type="GO" id="GO:0031177">
    <property type="term" value="F:phosphopantetheine binding"/>
    <property type="evidence" value="ECO:0007669"/>
    <property type="project" value="InterPro"/>
</dbReference>
<dbReference type="Proteomes" id="UP001273166">
    <property type="component" value="Unassembled WGS sequence"/>
</dbReference>
<reference evidence="4" key="2">
    <citation type="submission" date="2023-06" db="EMBL/GenBank/DDBJ databases">
        <authorList>
            <consortium name="Lawrence Berkeley National Laboratory"/>
            <person name="Mondo S.J."/>
            <person name="Hensen N."/>
            <person name="Bonometti L."/>
            <person name="Westerberg I."/>
            <person name="Brannstrom I.O."/>
            <person name="Guillou S."/>
            <person name="Cros-Aarteil S."/>
            <person name="Calhoun S."/>
            <person name="Haridas S."/>
            <person name="Kuo A."/>
            <person name="Pangilinan J."/>
            <person name="Riley R."/>
            <person name="Labutti K."/>
            <person name="Andreopoulos B."/>
            <person name="Lipzen A."/>
            <person name="Chen C."/>
            <person name="Yanf M."/>
            <person name="Daum C."/>
            <person name="Ng V."/>
            <person name="Clum A."/>
            <person name="Steindorff A."/>
            <person name="Ohm R."/>
            <person name="Martin F."/>
            <person name="Silar P."/>
            <person name="Natvig D."/>
            <person name="Lalanne C."/>
            <person name="Gautier V."/>
            <person name="Ament-Velasquez S.L."/>
            <person name="Kruys A."/>
            <person name="Hutchinson M.I."/>
            <person name="Powell A.J."/>
            <person name="Barry K."/>
            <person name="Miller A.N."/>
            <person name="Grigoriev I.V."/>
            <person name="Debuchy R."/>
            <person name="Gladieux P."/>
            <person name="Thoren M.H."/>
            <person name="Johannesson H."/>
        </authorList>
    </citation>
    <scope>NUCLEOTIDE SEQUENCE</scope>
    <source>
        <strain evidence="4">CBS 333.67</strain>
    </source>
</reference>
<dbReference type="Pfam" id="PF00550">
    <property type="entry name" value="PP-binding"/>
    <property type="match status" value="1"/>
</dbReference>
<keyword evidence="5" id="KW-1185">Reference proteome</keyword>
<dbReference type="SMART" id="SM00823">
    <property type="entry name" value="PKS_PP"/>
    <property type="match status" value="1"/>
</dbReference>
<proteinExistence type="predicted"/>
<organism evidence="4 5">
    <name type="scientific">Chaetomium strumarium</name>
    <dbReference type="NCBI Taxonomy" id="1170767"/>
    <lineage>
        <taxon>Eukaryota</taxon>
        <taxon>Fungi</taxon>
        <taxon>Dikarya</taxon>
        <taxon>Ascomycota</taxon>
        <taxon>Pezizomycotina</taxon>
        <taxon>Sordariomycetes</taxon>
        <taxon>Sordariomycetidae</taxon>
        <taxon>Sordariales</taxon>
        <taxon>Chaetomiaceae</taxon>
        <taxon>Chaetomium</taxon>
    </lineage>
</organism>
<dbReference type="Gene3D" id="1.10.1200.10">
    <property type="entry name" value="ACP-like"/>
    <property type="match status" value="1"/>
</dbReference>
<dbReference type="SUPFAM" id="SSF47336">
    <property type="entry name" value="ACP-like"/>
    <property type="match status" value="1"/>
</dbReference>
<dbReference type="EMBL" id="JAUDZG010000008">
    <property type="protein sequence ID" value="KAK3301887.1"/>
    <property type="molecule type" value="Genomic_DNA"/>
</dbReference>